<name>A0A0V1BDD9_TRISP</name>
<comment type="caution">
    <text evidence="1">The sequence shown here is derived from an EMBL/GenBank/DDBJ whole genome shotgun (WGS) entry which is preliminary data.</text>
</comment>
<dbReference type="AlphaFoldDB" id="A0A0V1BDD9"/>
<evidence type="ECO:0000313" key="2">
    <source>
        <dbReference type="Proteomes" id="UP000054776"/>
    </source>
</evidence>
<organism evidence="1 2">
    <name type="scientific">Trichinella spiralis</name>
    <name type="common">Trichina worm</name>
    <dbReference type="NCBI Taxonomy" id="6334"/>
    <lineage>
        <taxon>Eukaryota</taxon>
        <taxon>Metazoa</taxon>
        <taxon>Ecdysozoa</taxon>
        <taxon>Nematoda</taxon>
        <taxon>Enoplea</taxon>
        <taxon>Dorylaimia</taxon>
        <taxon>Trichinellida</taxon>
        <taxon>Trichinellidae</taxon>
        <taxon>Trichinella</taxon>
    </lineage>
</organism>
<dbReference type="Proteomes" id="UP000054776">
    <property type="component" value="Unassembled WGS sequence"/>
</dbReference>
<dbReference type="OrthoDB" id="5930164at2759"/>
<dbReference type="InParanoid" id="A0A0V1BDD9"/>
<gene>
    <name evidence="1" type="ORF">T01_3406</name>
</gene>
<keyword evidence="2" id="KW-1185">Reference proteome</keyword>
<proteinExistence type="predicted"/>
<evidence type="ECO:0000313" key="1">
    <source>
        <dbReference type="EMBL" id="KRY34675.1"/>
    </source>
</evidence>
<protein>
    <submittedName>
        <fullName evidence="1">Uncharacterized protein</fullName>
    </submittedName>
</protein>
<reference evidence="1 2" key="1">
    <citation type="submission" date="2015-01" db="EMBL/GenBank/DDBJ databases">
        <title>Evolution of Trichinella species and genotypes.</title>
        <authorList>
            <person name="Korhonen P.K."/>
            <person name="Edoardo P."/>
            <person name="Giuseppe L.R."/>
            <person name="Gasser R.B."/>
        </authorList>
    </citation>
    <scope>NUCLEOTIDE SEQUENCE [LARGE SCALE GENOMIC DNA]</scope>
    <source>
        <strain evidence="1">ISS3</strain>
    </source>
</reference>
<sequence>MLQTNMYHINTAITGTCIRQAFTILYRLKFICMLKASYEGGESRGNGSVTELVAEMEIRGAECGKESFWKNKCKVEKPWKRNAFVAAAGKLYLLIRFTFLLG</sequence>
<dbReference type="EMBL" id="JYDH01000063">
    <property type="protein sequence ID" value="KRY34675.1"/>
    <property type="molecule type" value="Genomic_DNA"/>
</dbReference>
<accession>A0A0V1BDD9</accession>